<reference evidence="1 2" key="1">
    <citation type="submission" date="2021-06" db="EMBL/GenBank/DDBJ databases">
        <title>Caerostris extrusa draft genome.</title>
        <authorList>
            <person name="Kono N."/>
            <person name="Arakawa K."/>
        </authorList>
    </citation>
    <scope>NUCLEOTIDE SEQUENCE [LARGE SCALE GENOMIC DNA]</scope>
</reference>
<evidence type="ECO:0000313" key="2">
    <source>
        <dbReference type="Proteomes" id="UP001054945"/>
    </source>
</evidence>
<name>A0AAV4N1F4_CAEEX</name>
<organism evidence="1 2">
    <name type="scientific">Caerostris extrusa</name>
    <name type="common">Bark spider</name>
    <name type="synonym">Caerostris bankana</name>
    <dbReference type="NCBI Taxonomy" id="172846"/>
    <lineage>
        <taxon>Eukaryota</taxon>
        <taxon>Metazoa</taxon>
        <taxon>Ecdysozoa</taxon>
        <taxon>Arthropoda</taxon>
        <taxon>Chelicerata</taxon>
        <taxon>Arachnida</taxon>
        <taxon>Araneae</taxon>
        <taxon>Araneomorphae</taxon>
        <taxon>Entelegynae</taxon>
        <taxon>Araneoidea</taxon>
        <taxon>Araneidae</taxon>
        <taxon>Caerostris</taxon>
    </lineage>
</organism>
<gene>
    <name evidence="1" type="ORF">CEXT_32231</name>
</gene>
<dbReference type="AlphaFoldDB" id="A0AAV4N1F4"/>
<feature type="non-terminal residue" evidence="1">
    <location>
        <position position="1"/>
    </location>
</feature>
<dbReference type="Proteomes" id="UP001054945">
    <property type="component" value="Unassembled WGS sequence"/>
</dbReference>
<proteinExistence type="predicted"/>
<protein>
    <submittedName>
        <fullName evidence="1">Uncharacterized protein</fullName>
    </submittedName>
</protein>
<dbReference type="EMBL" id="BPLR01020427">
    <property type="protein sequence ID" value="GIX78564.1"/>
    <property type="molecule type" value="Genomic_DNA"/>
</dbReference>
<comment type="caution">
    <text evidence="1">The sequence shown here is derived from an EMBL/GenBank/DDBJ whole genome shotgun (WGS) entry which is preliminary data.</text>
</comment>
<keyword evidence="2" id="KW-1185">Reference proteome</keyword>
<evidence type="ECO:0000313" key="1">
    <source>
        <dbReference type="EMBL" id="GIX78564.1"/>
    </source>
</evidence>
<accession>A0AAV4N1F4</accession>
<sequence>VLLFLLFTLDPTLPEQRVDEEEPAAPRPSSFPRIISKTRLCREVGGYGGVH</sequence>